<dbReference type="InterPro" id="IPR026444">
    <property type="entry name" value="Secre_tail"/>
</dbReference>
<accession>A0AAC9I4T4</accession>
<evidence type="ECO:0000313" key="5">
    <source>
        <dbReference type="Proteomes" id="UP000175968"/>
    </source>
</evidence>
<feature type="transmembrane region" description="Helical" evidence="2">
    <location>
        <begin position="72"/>
        <end position="91"/>
    </location>
</feature>
<dbReference type="Proteomes" id="UP000175968">
    <property type="component" value="Chromosome"/>
</dbReference>
<dbReference type="EMBL" id="CP017479">
    <property type="protein sequence ID" value="AOW09675.1"/>
    <property type="molecule type" value="Genomic_DNA"/>
</dbReference>
<keyword evidence="2" id="KW-0812">Transmembrane</keyword>
<dbReference type="KEGG" id="fgl:EM308_09250"/>
<keyword evidence="1" id="KW-0732">Signal</keyword>
<proteinExistence type="predicted"/>
<evidence type="ECO:0000313" key="4">
    <source>
        <dbReference type="EMBL" id="AOW09675.1"/>
    </source>
</evidence>
<sequence>MEENTTLQKFFEVIMSKIIGCFLSKNRIFRLQKLNLENLFSFDFQTELSKKKNRDLELASILTLPNKISSRFCLFMIAFLLMAMLPFSAFGQINCPDDPVPATQPDLRLKTTGCTANDVQILSARLDGPGCVTCTPGQVLELDLLITVYHNTNSDRPALSVFGDLTTTLSDGTSSTCSLVRCSGPLAPKNKILDGVPVASGGNGIQTINFGKVKFSCGSSLVVNNILVAWTVPNEVAVGGPMLTAISSKCDFPGGTLIIAPPLRASATAVCDGQVIDVNLTVEGGIAPFTYLWSNGETTEDLNNVDPGSYSVTVTDAEGCTATASAEQLVCCTPPEINLQASNQIKCVDEEAIFSVSYSGGSPTPTEEWQEKTSTTDWTAITNSLLYSISSNTDNGTTTSTLTISPVPIALNGNQYRLVLTSGSCAPVESEGANLNVGTNPAALSLTGSSICTSVTGTGTITSSTSVIGVKYQLYNSSDGTVQGVKDGTGSGLTWNNVAAGTGYYAIATGAAPTNCTSAHSNAVSVVEVANPAALSLTGSSICTSVTGTGTITSSTSVIGVKYQLYNSSDGTVQGVKDGTGSGLTWANVAAGTGYYAIATGAAPTNCTSAHSNAVSVVEVANPAALSLTGSSICTSVTGTGTITSSTSVIGVKYQLYNSSDGTVQGVKDGTGSGLTWNNVAAGTGYYAIATGAAPTNCTSAHSNAVSVVEVANPAALSLTGSSICTSVTGTGTITSSTSVIGVKYQLYNSSDGTVQGVKDGTGSGLTWNNVAAGTGYYAIATGAAPTNCTSAHSNAVSVVEVANPAALSLTGSSICTSVTGTGTITSSTSVIGVKYQLYNSSDGTVQGVKDGTGSGLTWNNVAAGTGYYAIATGAAPTNCTSAHSNAVSVVEVANPAALSLTGSSICTSVTGTGTITSSTSVIGVKYQLYDSSDGTVQGVKDGTGSGLTWANVAAGTGYYAIATGAAPTNCTSAHSNAVSVVEVANPAALSLTGSSICTSVTGTGTITSSTSVIGVKYQLYNSSDGTVQGVKDGTGSGLTWANVAAGTGYYAIATGAAPTNCTSAHSNAVSVVEVANPAALSLTGSSICTSVTGTGTITSSTSVIGVKYQLYNSSDGTVQGVKDGTGSGLTWANVAAGTGYYAIATGAAPTNCTSAHSNAVSVVEVANPAALSLTGSSICTSVTGTGTITSSTSVIGVKYQLYNSSDGTVQGVKDGTGSGLTWNNVAAGTGYYAIATGAAPTNCTSAHSNAVSVVEVANPAALSLTGSSICTSVTGTGTITSSTSVIGVKYQLYNSSDGTVQGVKDGTGSGLTWANVAAGTGYYAIATGAAPTNCTSAHSNAVSVVEVANPAALSLTGSSICTSVTGTGTITSSTSVIGVKYQLYNSSDGTVQGVKDGTGSGLTWANVAAGTGYYAIATGAAPTNCTSAHSNAVSVVEVANPAALSLTGSSICTSVTGTGTITSSTSVIGVKYQLYNSSDGTVQGVKDGTGSGLTWANVAAGTGYYAIATGAAPTNCTSAHSNAVSVVEVANPAALSLTGSSICTSVTGTGTITSSTSVIGVKYQLYNSSDGTVQGVKDGTGSGLTWNNVAAGTGYYAIATGAAPTNCTSAHSNAVSVVEVANPAALSLTGSSICTSVTGTGTITSSTSVIGVKYQLYNSSDGTVQGVKDGTGSGLTWANVAAGTGYYAIATGAAPTNCTSAHSNAVSVVEVANPAALSLTGSSICTSVTGTGTITSSTSVIGVKYQLYDSSDGTVQGVKDGTGSGLTWANVAAGTGYYAIATGAAPTNCTSAHSNAVSVVEVANPAALSLTGSSICTSVTGTGTITSSTSVIGVKYQLYNSSDGTVQGVKDGTGSGLTWANVAAGTGYYAIATGAAPTNCTSAHSNAVSVVEVANPAALSLTGSSICTSVTGTGTITSSTSVIGVKYQLYDSSDGTVQGVKDGTGSGLTWANVAAGTGYYAIATGAAPTNCTSAHSNAVSVVEVANPAALSLTGSSICTSVTGTGTITSSTSVIGVKYQLYNSSDGTVQGVKDGTGSGLTWNNVAAGTGYYAIATGAAPTNCTSAHSNAVSVVEVANPAALSLTGSSICTSVTGTGTITSSTSVIGVKYQLYNSSDGTVQGVKDGTGSGLTWNNVAAGTGYYVVATNTTPITCTSQSNAVNVIETPNPAALVLTGHDFCSSTPNSGSITSSTSGNNTISYQLYNSLNTIVQEAKPGISAALTWSGLSAGTGYYVIATGATPTSCTATSNTANVVQNPNPILHITTPEDLCAPGVLDFTVVATANAITAGSELPEGTILSYHKNNNGSIGNQMTKEELKAVSAGTYWVKATTPEGCTDTESITITVKNCGGLIYPTATTCTSFLNNQPPLDKICYTVTKKGAKTTISNATPGVFFYYAKIVAPSTGPLTIEVLQFNNSRPHVKDFAIQLDQVFVFDNNCTKIATGKEVTPPKGSGQAKVTIPNAIAGRTYVISVKYDTKTIIGQTTPSVDYHEYFISRITSGVNTYIDNTTAGDILVSNCSAPTPLTTVAKTVETGTVETITPTDTTTTSKIKADDFTAYPVPFKDQLTIRYNFDYPTDVKIEVFNAKGNLVITKYDTNGYLNKEISLNLTSTGQEEVYIVKVTTNKGSSVQKVISSR</sequence>
<feature type="domain" description="Secretion system C-terminal sorting" evidence="3">
    <location>
        <begin position="2560"/>
        <end position="2635"/>
    </location>
</feature>
<gene>
    <name evidence="4" type="ORF">EM308_09250</name>
</gene>
<dbReference type="NCBIfam" id="TIGR04183">
    <property type="entry name" value="Por_Secre_tail"/>
    <property type="match status" value="1"/>
</dbReference>
<evidence type="ECO:0000256" key="1">
    <source>
        <dbReference type="ARBA" id="ARBA00022729"/>
    </source>
</evidence>
<name>A0AAC9I4T4_9FLAO</name>
<keyword evidence="2" id="KW-1133">Transmembrane helix</keyword>
<protein>
    <recommendedName>
        <fullName evidence="3">Secretion system C-terminal sorting domain-containing protein</fullName>
    </recommendedName>
</protein>
<reference evidence="4 5" key="1">
    <citation type="submission" date="2016-10" db="EMBL/GenBank/DDBJ databases">
        <title>Flavobacterium gilvum sp. nov., isolated from stream water.</title>
        <authorList>
            <person name="Shin S.-K."/>
            <person name="Cho Y.-J."/>
            <person name="Yi H."/>
        </authorList>
    </citation>
    <scope>NUCLEOTIDE SEQUENCE [LARGE SCALE GENOMIC DNA]</scope>
    <source>
        <strain evidence="4 5">EM1308</strain>
    </source>
</reference>
<evidence type="ECO:0000259" key="3">
    <source>
        <dbReference type="Pfam" id="PF18962"/>
    </source>
</evidence>
<keyword evidence="5" id="KW-1185">Reference proteome</keyword>
<organism evidence="4 5">
    <name type="scientific">Flavobacterium gilvum</name>
    <dbReference type="NCBI Taxonomy" id="1492737"/>
    <lineage>
        <taxon>Bacteria</taxon>
        <taxon>Pseudomonadati</taxon>
        <taxon>Bacteroidota</taxon>
        <taxon>Flavobacteriia</taxon>
        <taxon>Flavobacteriales</taxon>
        <taxon>Flavobacteriaceae</taxon>
        <taxon>Flavobacterium</taxon>
    </lineage>
</organism>
<dbReference type="Pfam" id="PF18962">
    <property type="entry name" value="Por_Secre_tail"/>
    <property type="match status" value="1"/>
</dbReference>
<evidence type="ECO:0000256" key="2">
    <source>
        <dbReference type="SAM" id="Phobius"/>
    </source>
</evidence>
<keyword evidence="2" id="KW-0472">Membrane</keyword>